<dbReference type="PROSITE" id="PS51147">
    <property type="entry name" value="PFTA"/>
    <property type="match status" value="4"/>
</dbReference>
<dbReference type="GO" id="GO:0005968">
    <property type="term" value="C:Rab-protein geranylgeranyltransferase complex"/>
    <property type="evidence" value="ECO:0007669"/>
    <property type="project" value="TreeGrafter"/>
</dbReference>
<keyword evidence="2 6" id="KW-0637">Prenyltransferase</keyword>
<keyword evidence="8" id="KW-1185">Reference proteome</keyword>
<dbReference type="GO" id="GO:0004663">
    <property type="term" value="F:Rab geranylgeranyltransferase activity"/>
    <property type="evidence" value="ECO:0007669"/>
    <property type="project" value="UniProtKB-UniRule"/>
</dbReference>
<dbReference type="Proteomes" id="UP000310189">
    <property type="component" value="Unassembled WGS sequence"/>
</dbReference>
<dbReference type="PANTHER" id="PTHR11129">
    <property type="entry name" value="PROTEIN FARNESYLTRANSFERASE ALPHA SUBUNIT/RAB GERANYLGERANYL TRANSFERASE ALPHA SUBUNIT"/>
    <property type="match status" value="1"/>
</dbReference>
<dbReference type="SUPFAM" id="SSF48439">
    <property type="entry name" value="Protein prenylyltransferase"/>
    <property type="match status" value="1"/>
</dbReference>
<dbReference type="Gene3D" id="1.25.40.120">
    <property type="entry name" value="Protein prenylyltransferase"/>
    <property type="match status" value="1"/>
</dbReference>
<sequence length="276" mass="33081">MWNYRRIILLHLFEEMSVDATQEKLSFELMFTLGLLKQFPKVYWIWNHRTWALETLSGTFTDEQTEGRLWEWNNELKMVESLLQLDSRNFHAWGYRRQLLTLMNYNKDSDTAKTFPDVLSREQLLKEKASTLHYIESNFSNFSAWHQRTKILSQLWKLDGGVDKRELDEEFELVKQAMYTDPSDQSVWLYHKWLIQQVSNDDIVAVLQKELASIEELYELEPDSKWCLESLAHCNKLLHHHTHDIDLLHKYNGYLQKLIAIDPDRKNRYLDSLVQL</sequence>
<evidence type="ECO:0000256" key="4">
    <source>
        <dbReference type="ARBA" id="ARBA00022737"/>
    </source>
</evidence>
<comment type="function">
    <text evidence="6">Catalyzes the transfer of a geranyl-geranyl moiety from geranyl-geranyl pyrophosphate to cysteines occuring in specific C-terminal amino acid sequences.</text>
</comment>
<protein>
    <recommendedName>
        <fullName evidence="6">Geranylgeranyl transferase type-2 subunit alpha</fullName>
        <ecNumber evidence="6">2.5.1.60</ecNumber>
    </recommendedName>
    <alternativeName>
        <fullName evidence="6">Geranylgeranyl transferase type II subunit alpha</fullName>
    </alternativeName>
</protein>
<dbReference type="GO" id="GO:0097354">
    <property type="term" value="P:prenylation"/>
    <property type="evidence" value="ECO:0007669"/>
    <property type="project" value="UniProtKB-UniRule"/>
</dbReference>
<dbReference type="AlphaFoldDB" id="A0A4T0FKC2"/>
<dbReference type="OrthoDB" id="1658at2759"/>
<evidence type="ECO:0000256" key="6">
    <source>
        <dbReference type="RuleBase" id="RU367120"/>
    </source>
</evidence>
<evidence type="ECO:0000313" key="8">
    <source>
        <dbReference type="Proteomes" id="UP000310189"/>
    </source>
</evidence>
<comment type="similarity">
    <text evidence="1 6">Belongs to the protein prenyltransferase subunit alpha family.</text>
</comment>
<organism evidence="7 8">
    <name type="scientific">Wallemia hederae</name>
    <dbReference type="NCBI Taxonomy" id="1540922"/>
    <lineage>
        <taxon>Eukaryota</taxon>
        <taxon>Fungi</taxon>
        <taxon>Dikarya</taxon>
        <taxon>Basidiomycota</taxon>
        <taxon>Wallemiomycotina</taxon>
        <taxon>Wallemiomycetes</taxon>
        <taxon>Wallemiales</taxon>
        <taxon>Wallemiaceae</taxon>
        <taxon>Wallemia</taxon>
    </lineage>
</organism>
<dbReference type="EMBL" id="SPNW01000034">
    <property type="protein sequence ID" value="TIA88771.1"/>
    <property type="molecule type" value="Genomic_DNA"/>
</dbReference>
<dbReference type="PANTHER" id="PTHR11129:SF2">
    <property type="entry name" value="GERANYLGERANYL TRANSFERASE TYPE-2 SUBUNIT ALPHA"/>
    <property type="match status" value="1"/>
</dbReference>
<dbReference type="InterPro" id="IPR002088">
    <property type="entry name" value="Prenyl_trans_a"/>
</dbReference>
<evidence type="ECO:0000256" key="1">
    <source>
        <dbReference type="ARBA" id="ARBA00006734"/>
    </source>
</evidence>
<reference evidence="7 8" key="1">
    <citation type="submission" date="2019-03" db="EMBL/GenBank/DDBJ databases">
        <title>Sequencing 23 genomes of Wallemia ichthyophaga.</title>
        <authorList>
            <person name="Gostincar C."/>
        </authorList>
    </citation>
    <scope>NUCLEOTIDE SEQUENCE [LARGE SCALE GENOMIC DNA]</scope>
    <source>
        <strain evidence="7 8">EXF-5753</strain>
    </source>
</reference>
<keyword evidence="4" id="KW-0677">Repeat</keyword>
<dbReference type="Pfam" id="PF01239">
    <property type="entry name" value="PPTA"/>
    <property type="match status" value="4"/>
</dbReference>
<evidence type="ECO:0000256" key="5">
    <source>
        <dbReference type="ARBA" id="ARBA00047658"/>
    </source>
</evidence>
<keyword evidence="3 6" id="KW-0808">Transferase</keyword>
<comment type="catalytic activity">
    <reaction evidence="5 6">
        <text>geranylgeranyl diphosphate + L-cysteinyl-[protein] = S-geranylgeranyl-L-cysteinyl-[protein] + diphosphate</text>
        <dbReference type="Rhea" id="RHEA:21240"/>
        <dbReference type="Rhea" id="RHEA-COMP:10131"/>
        <dbReference type="Rhea" id="RHEA-COMP:11537"/>
        <dbReference type="ChEBI" id="CHEBI:29950"/>
        <dbReference type="ChEBI" id="CHEBI:33019"/>
        <dbReference type="ChEBI" id="CHEBI:57533"/>
        <dbReference type="ChEBI" id="CHEBI:86021"/>
        <dbReference type="EC" id="2.5.1.60"/>
    </reaction>
</comment>
<proteinExistence type="inferred from homology"/>
<dbReference type="EC" id="2.5.1.60" evidence="6"/>
<gene>
    <name evidence="7" type="ORF">E3P99_02398</name>
</gene>
<evidence type="ECO:0000256" key="2">
    <source>
        <dbReference type="ARBA" id="ARBA00022602"/>
    </source>
</evidence>
<comment type="caution">
    <text evidence="7">The sequence shown here is derived from an EMBL/GenBank/DDBJ whole genome shotgun (WGS) entry which is preliminary data.</text>
</comment>
<accession>A0A4T0FKC2</accession>
<name>A0A4T0FKC2_9BASI</name>
<evidence type="ECO:0000313" key="7">
    <source>
        <dbReference type="EMBL" id="TIA88771.1"/>
    </source>
</evidence>
<evidence type="ECO:0000256" key="3">
    <source>
        <dbReference type="ARBA" id="ARBA00022679"/>
    </source>
</evidence>